<name>A0AAV8UHS3_9RHOD</name>
<dbReference type="Proteomes" id="UP001157974">
    <property type="component" value="Unassembled WGS sequence"/>
</dbReference>
<dbReference type="GO" id="GO:0017057">
    <property type="term" value="F:6-phosphogluconolactonase activity"/>
    <property type="evidence" value="ECO:0007669"/>
    <property type="project" value="TreeGrafter"/>
</dbReference>
<keyword evidence="3" id="KW-1185">Reference proteome</keyword>
<accession>A0AAV8UHS3</accession>
<dbReference type="Gene3D" id="2.130.10.10">
    <property type="entry name" value="YVTN repeat-like/Quinoprotein amine dehydrogenase"/>
    <property type="match status" value="1"/>
</dbReference>
<organism evidence="2 3">
    <name type="scientific">Rhodosorus marinus</name>
    <dbReference type="NCBI Taxonomy" id="101924"/>
    <lineage>
        <taxon>Eukaryota</taxon>
        <taxon>Rhodophyta</taxon>
        <taxon>Stylonematophyceae</taxon>
        <taxon>Stylonematales</taxon>
        <taxon>Stylonemataceae</taxon>
        <taxon>Rhodosorus</taxon>
    </lineage>
</organism>
<dbReference type="AlphaFoldDB" id="A0AAV8UHS3"/>
<evidence type="ECO:0000313" key="2">
    <source>
        <dbReference type="EMBL" id="KAJ8900837.1"/>
    </source>
</evidence>
<dbReference type="InterPro" id="IPR050282">
    <property type="entry name" value="Cycloisomerase_2"/>
</dbReference>
<dbReference type="PANTHER" id="PTHR30344">
    <property type="entry name" value="6-PHOSPHOGLUCONOLACTONASE-RELATED"/>
    <property type="match status" value="1"/>
</dbReference>
<dbReference type="Pfam" id="PF10282">
    <property type="entry name" value="Lactonase"/>
    <property type="match status" value="1"/>
</dbReference>
<protein>
    <recommendedName>
        <fullName evidence="4">6-phosphogluconolactonase</fullName>
    </recommendedName>
</protein>
<dbReference type="InterPro" id="IPR019405">
    <property type="entry name" value="Lactonase_7-beta_prop"/>
</dbReference>
<gene>
    <name evidence="2" type="ORF">NDN08_000136</name>
</gene>
<comment type="caution">
    <text evidence="2">The sequence shown here is derived from an EMBL/GenBank/DDBJ whole genome shotgun (WGS) entry which is preliminary data.</text>
</comment>
<dbReference type="EMBL" id="JAMWBK010000013">
    <property type="protein sequence ID" value="KAJ8900837.1"/>
    <property type="molecule type" value="Genomic_DNA"/>
</dbReference>
<reference evidence="2 3" key="1">
    <citation type="journal article" date="2023" name="Nat. Commun.">
        <title>Origin of minicircular mitochondrial genomes in red algae.</title>
        <authorList>
            <person name="Lee Y."/>
            <person name="Cho C.H."/>
            <person name="Lee Y.M."/>
            <person name="Park S.I."/>
            <person name="Yang J.H."/>
            <person name="West J.A."/>
            <person name="Bhattacharya D."/>
            <person name="Yoon H.S."/>
        </authorList>
    </citation>
    <scope>NUCLEOTIDE SEQUENCE [LARGE SCALE GENOMIC DNA]</scope>
    <source>
        <strain evidence="2 3">CCMP1338</strain>
        <tissue evidence="2">Whole cell</tissue>
    </source>
</reference>
<proteinExistence type="inferred from homology"/>
<dbReference type="SUPFAM" id="SSF51004">
    <property type="entry name" value="C-terminal (heme d1) domain of cytochrome cd1-nitrite reductase"/>
    <property type="match status" value="1"/>
</dbReference>
<evidence type="ECO:0000256" key="1">
    <source>
        <dbReference type="ARBA" id="ARBA00005564"/>
    </source>
</evidence>
<evidence type="ECO:0000313" key="3">
    <source>
        <dbReference type="Proteomes" id="UP001157974"/>
    </source>
</evidence>
<dbReference type="InterPro" id="IPR015943">
    <property type="entry name" value="WD40/YVTN_repeat-like_dom_sf"/>
</dbReference>
<comment type="similarity">
    <text evidence="1">Belongs to the cycloisomerase 2 family.</text>
</comment>
<evidence type="ECO:0008006" key="4">
    <source>
        <dbReference type="Google" id="ProtNLM"/>
    </source>
</evidence>
<dbReference type="InterPro" id="IPR011048">
    <property type="entry name" value="Haem_d1_sf"/>
</dbReference>
<dbReference type="PANTHER" id="PTHR30344:SF1">
    <property type="entry name" value="6-PHOSPHOGLUCONOLACTONASE"/>
    <property type="match status" value="1"/>
</dbReference>
<sequence length="394" mass="44010">MNADWNRTEDGYAGNSIVGDTRVRVLVSSYTDFDKLAHLPKGNEGQGIRCFTLDCEKKELHDEGLVSTFANPNPAFMRMENDRLYVVNERIDGNGVVSAFKVFPSGELKLLKQLDAAGKSTCYVHKDRLSNFCLIVNYWDATVSVAKLDKDGSPVEITSVHRRPGFDYCNRHCPDRAEHLEHRQGWSHTHCVVPSPDDKFFFVPDLGEDKIHQFELNRDNGELHLVASIQLEAGHGPRHFIFHSDGTVAYVVNELDSTVDVLKYDANANKNDCALSVVETVSTVAPGLKQKSHCAEIKLRPDGRFLYVANRFSDTIAIFAVDVDGDYKLALVGIQSSLGCTPRHFSFYNDLMIVANTDNDSVVLFEVDHRTGLLEYTGKTYKVCSPNFVNVIAA</sequence>